<organism evidence="5 6">
    <name type="scientific">Dermacoccus abyssi</name>
    <dbReference type="NCBI Taxonomy" id="322596"/>
    <lineage>
        <taxon>Bacteria</taxon>
        <taxon>Bacillati</taxon>
        <taxon>Actinomycetota</taxon>
        <taxon>Actinomycetes</taxon>
        <taxon>Micrococcales</taxon>
        <taxon>Dermacoccaceae</taxon>
        <taxon>Dermacoccus</taxon>
    </lineage>
</organism>
<evidence type="ECO:0000256" key="2">
    <source>
        <dbReference type="ARBA" id="ARBA00006739"/>
    </source>
</evidence>
<gene>
    <name evidence="5" type="ORF">D1832_04655</name>
</gene>
<dbReference type="PANTHER" id="PTHR43179:SF12">
    <property type="entry name" value="GALACTOFURANOSYLTRANSFERASE GLFT2"/>
    <property type="match status" value="1"/>
</dbReference>
<reference evidence="5 6" key="1">
    <citation type="submission" date="2018-08" db="EMBL/GenBank/DDBJ databases">
        <title>Whole genome sequence analysis of Dermacoccus abyssi bacteria isolated from Deep Mariana trench Micromonospora spp reveals genes involved in the environmental adaptation and production of secondary metabolites.</title>
        <authorList>
            <person name="Abdel-Mageed W.M."/>
            <person name="Lehri B."/>
            <person name="Nouioui I."/>
            <person name="Goodfellow I."/>
            <person name="Jaspars M."/>
            <person name="Karlyshev A."/>
        </authorList>
    </citation>
    <scope>NUCLEOTIDE SEQUENCE [LARGE SCALE GENOMIC DNA]</scope>
    <source>
        <strain evidence="5 6">MT1.1</strain>
    </source>
</reference>
<dbReference type="Pfam" id="PF13641">
    <property type="entry name" value="Glyco_tranf_2_3"/>
    <property type="match status" value="1"/>
</dbReference>
<protein>
    <submittedName>
        <fullName evidence="5">Glycosyltransferase</fullName>
    </submittedName>
</protein>
<name>A0A417Z7B2_9MICO</name>
<dbReference type="PANTHER" id="PTHR43179">
    <property type="entry name" value="RHAMNOSYLTRANSFERASE WBBL"/>
    <property type="match status" value="1"/>
</dbReference>
<dbReference type="Proteomes" id="UP000285376">
    <property type="component" value="Unassembled WGS sequence"/>
</dbReference>
<evidence type="ECO:0000256" key="3">
    <source>
        <dbReference type="ARBA" id="ARBA00022676"/>
    </source>
</evidence>
<comment type="similarity">
    <text evidence="2">Belongs to the glycosyltransferase 2 family.</text>
</comment>
<dbReference type="GO" id="GO:0016757">
    <property type="term" value="F:glycosyltransferase activity"/>
    <property type="evidence" value="ECO:0007669"/>
    <property type="project" value="UniProtKB-KW"/>
</dbReference>
<keyword evidence="4 5" id="KW-0808">Transferase</keyword>
<dbReference type="AlphaFoldDB" id="A0A417Z7B2"/>
<keyword evidence="3" id="KW-0328">Glycosyltransferase</keyword>
<sequence length="399" mass="43119">MRDLTDLPHVDVVVTHYNDPERLAWVLDALTAQRYPADRLHVVVADDGSAHLPDVPARVRVLTQADEGFRAAAARNMGARAGTAPYLVFLDGDTVPEPDFCARVVAACADDALVVGRRRHADLSALGRAGVAALAAGELADDHLPLLEEPQWLREGYARTRDLAEAGPDDWRYVISAVLALPRAVFTALGGFDASLVGYGGEDWDLAYRAWNAGIALRHVPNAVAWHDGPDAAGRQGFAEAKEHEQLALAERIPQPSVRGHGGVWRQPRTVVRWQVGEMTSSAQHACLLSWLALGDVEVRPDRRLHTPLARDPRVTVSGDDALLARAEFLVEIEGAIELCEPAEFLATLGVGPHEARGVAGARTRDRALGVAARPFAEGILMSLDPSARVDLEARGRRP</sequence>
<comment type="caution">
    <text evidence="5">The sequence shown here is derived from an EMBL/GenBank/DDBJ whole genome shotgun (WGS) entry which is preliminary data.</text>
</comment>
<evidence type="ECO:0000256" key="1">
    <source>
        <dbReference type="ARBA" id="ARBA00004776"/>
    </source>
</evidence>
<accession>A0A417Z7B2</accession>
<evidence type="ECO:0000313" key="5">
    <source>
        <dbReference type="EMBL" id="RHW46545.1"/>
    </source>
</evidence>
<dbReference type="EMBL" id="QWLM01000004">
    <property type="protein sequence ID" value="RHW46545.1"/>
    <property type="molecule type" value="Genomic_DNA"/>
</dbReference>
<evidence type="ECO:0000313" key="6">
    <source>
        <dbReference type="Proteomes" id="UP000285376"/>
    </source>
</evidence>
<dbReference type="SUPFAM" id="SSF53448">
    <property type="entry name" value="Nucleotide-diphospho-sugar transferases"/>
    <property type="match status" value="1"/>
</dbReference>
<dbReference type="Gene3D" id="3.90.550.10">
    <property type="entry name" value="Spore Coat Polysaccharide Biosynthesis Protein SpsA, Chain A"/>
    <property type="match status" value="1"/>
</dbReference>
<evidence type="ECO:0000256" key="4">
    <source>
        <dbReference type="ARBA" id="ARBA00022679"/>
    </source>
</evidence>
<comment type="pathway">
    <text evidence="1">Cell wall biogenesis; cell wall polysaccharide biosynthesis.</text>
</comment>
<dbReference type="RefSeq" id="WP_118912835.1">
    <property type="nucleotide sequence ID" value="NZ_CBCRVH010000003.1"/>
</dbReference>
<dbReference type="InterPro" id="IPR029044">
    <property type="entry name" value="Nucleotide-diphossugar_trans"/>
</dbReference>
<proteinExistence type="inferred from homology"/>